<feature type="chain" id="PRO_5042080533" description="DUF4142 domain-containing protein" evidence="1">
    <location>
        <begin position="36"/>
        <end position="180"/>
    </location>
</feature>
<dbReference type="InterPro" id="IPR009078">
    <property type="entry name" value="Ferritin-like_SF"/>
</dbReference>
<keyword evidence="6" id="KW-1185">Reference proteome</keyword>
<name>A0AAD2ANS0_9RALS</name>
<dbReference type="InterPro" id="IPR025419">
    <property type="entry name" value="DUF4142"/>
</dbReference>
<sequence>MQNSTSTHRFGARRIAALCLAGSLGFFGALGAAGAATDKADTTYVTKAAAAGMLEVQASQTAITRASNPDVRAFAQRMVKDHTAVGDELKSLAGKKGITVPDSLPADERAKVDKLSAMEGSKFDKAYAEEIGVKAHKEAVALFDQASKNAKDPDIKAFFTRNLPALREHLQMAQQLKPAK</sequence>
<organism evidence="3 5">
    <name type="scientific">Ralstonia mannitolilytica</name>
    <dbReference type="NCBI Taxonomy" id="105219"/>
    <lineage>
        <taxon>Bacteria</taxon>
        <taxon>Pseudomonadati</taxon>
        <taxon>Pseudomonadota</taxon>
        <taxon>Betaproteobacteria</taxon>
        <taxon>Burkholderiales</taxon>
        <taxon>Burkholderiaceae</taxon>
        <taxon>Ralstonia</taxon>
    </lineage>
</organism>
<keyword evidence="1" id="KW-0732">Signal</keyword>
<dbReference type="Pfam" id="PF13628">
    <property type="entry name" value="DUF4142"/>
    <property type="match status" value="1"/>
</dbReference>
<evidence type="ECO:0000313" key="4">
    <source>
        <dbReference type="EMBL" id="CAJ0860282.1"/>
    </source>
</evidence>
<accession>A0AAD2ANS0</accession>
<dbReference type="Proteomes" id="UP001190452">
    <property type="component" value="Unassembled WGS sequence"/>
</dbReference>
<gene>
    <name evidence="4" type="ORF">R77569_01327</name>
    <name evidence="3" type="ORF">R77591_02032</name>
</gene>
<dbReference type="SUPFAM" id="SSF47240">
    <property type="entry name" value="Ferritin-like"/>
    <property type="match status" value="1"/>
</dbReference>
<dbReference type="Gene3D" id="1.20.1260.10">
    <property type="match status" value="1"/>
</dbReference>
<proteinExistence type="predicted"/>
<dbReference type="EMBL" id="CAUDKV010000004">
    <property type="protein sequence ID" value="CAJ0860282.1"/>
    <property type="molecule type" value="Genomic_DNA"/>
</dbReference>
<evidence type="ECO:0000313" key="5">
    <source>
        <dbReference type="Proteomes" id="UP001190002"/>
    </source>
</evidence>
<comment type="caution">
    <text evidence="3">The sequence shown here is derived from an EMBL/GenBank/DDBJ whole genome shotgun (WGS) entry which is preliminary data.</text>
</comment>
<evidence type="ECO:0000259" key="2">
    <source>
        <dbReference type="Pfam" id="PF13628"/>
    </source>
</evidence>
<dbReference type="PANTHER" id="PTHR38593">
    <property type="entry name" value="BLR2558 PROTEIN"/>
    <property type="match status" value="1"/>
</dbReference>
<reference evidence="3 6" key="1">
    <citation type="submission" date="2023-07" db="EMBL/GenBank/DDBJ databases">
        <authorList>
            <person name="Peeters C."/>
        </authorList>
    </citation>
    <scope>NUCLEOTIDE SEQUENCE</scope>
    <source>
        <strain evidence="4 6">R-77569</strain>
        <strain evidence="3">R-77591</strain>
    </source>
</reference>
<evidence type="ECO:0000256" key="1">
    <source>
        <dbReference type="SAM" id="SignalP"/>
    </source>
</evidence>
<feature type="domain" description="DUF4142" evidence="2">
    <location>
        <begin position="40"/>
        <end position="176"/>
    </location>
</feature>
<feature type="signal peptide" evidence="1">
    <location>
        <begin position="1"/>
        <end position="35"/>
    </location>
</feature>
<dbReference type="EMBL" id="CATVXE010000007">
    <property type="protein sequence ID" value="CAJ0682805.1"/>
    <property type="molecule type" value="Genomic_DNA"/>
</dbReference>
<dbReference type="AlphaFoldDB" id="A0AAD2ANS0"/>
<protein>
    <recommendedName>
        <fullName evidence="2">DUF4142 domain-containing protein</fullName>
    </recommendedName>
</protein>
<dbReference type="RefSeq" id="WP_104566387.1">
    <property type="nucleotide sequence ID" value="NZ_CATVXE010000007.1"/>
</dbReference>
<dbReference type="Proteomes" id="UP001190002">
    <property type="component" value="Unassembled WGS sequence"/>
</dbReference>
<evidence type="ECO:0000313" key="6">
    <source>
        <dbReference type="Proteomes" id="UP001190452"/>
    </source>
</evidence>
<evidence type="ECO:0000313" key="3">
    <source>
        <dbReference type="EMBL" id="CAJ0682805.1"/>
    </source>
</evidence>
<dbReference type="InterPro" id="IPR012347">
    <property type="entry name" value="Ferritin-like"/>
</dbReference>
<dbReference type="PANTHER" id="PTHR38593:SF1">
    <property type="entry name" value="BLR2558 PROTEIN"/>
    <property type="match status" value="1"/>
</dbReference>